<dbReference type="GO" id="GO:0003723">
    <property type="term" value="F:RNA binding"/>
    <property type="evidence" value="ECO:0007669"/>
    <property type="project" value="InterPro"/>
</dbReference>
<dbReference type="PANTHER" id="PTHR34047">
    <property type="entry name" value="NUCLEAR INTRON MATURASE 1, MITOCHONDRIAL-RELATED"/>
    <property type="match status" value="1"/>
</dbReference>
<reference evidence="11" key="1">
    <citation type="journal article" date="2002" name="Appl. Environ. Microbiol.">
        <title>Bacterial group II introns in a deep-sea hydrothermal vent environment.</title>
        <authorList>
            <person name="Podar M."/>
            <person name="Mullineaux L."/>
            <person name="Huang H.R."/>
            <person name="Perlman P.S."/>
            <person name="Sogin M.L."/>
        </authorList>
    </citation>
    <scope>NUCLEOTIDE SEQUENCE</scope>
</reference>
<dbReference type="CDD" id="cd01651">
    <property type="entry name" value="RT_G2_intron"/>
    <property type="match status" value="1"/>
</dbReference>
<dbReference type="InterPro" id="IPR043502">
    <property type="entry name" value="DNA/RNA_pol_sf"/>
</dbReference>
<evidence type="ECO:0000256" key="4">
    <source>
        <dbReference type="ARBA" id="ARBA00022723"/>
    </source>
</evidence>
<dbReference type="InterPro" id="IPR030931">
    <property type="entry name" value="Group_II_RT_mat"/>
</dbReference>
<evidence type="ECO:0000256" key="6">
    <source>
        <dbReference type="ARBA" id="ARBA00022918"/>
    </source>
</evidence>
<accession>Q8RSV8</accession>
<dbReference type="GO" id="GO:0051607">
    <property type="term" value="P:defense response to virus"/>
    <property type="evidence" value="ECO:0007669"/>
    <property type="project" value="UniProtKB-KW"/>
</dbReference>
<evidence type="ECO:0000256" key="1">
    <source>
        <dbReference type="ARBA" id="ARBA00012493"/>
    </source>
</evidence>
<protein>
    <recommendedName>
        <fullName evidence="1">RNA-directed DNA polymerase</fullName>
        <ecNumber evidence="1">2.7.7.49</ecNumber>
    </recommendedName>
</protein>
<dbReference type="InterPro" id="IPR043128">
    <property type="entry name" value="Rev_trsase/Diguanyl_cyclase"/>
</dbReference>
<dbReference type="EC" id="2.7.7.49" evidence="1"/>
<dbReference type="Gene3D" id="3.30.70.270">
    <property type="match status" value="1"/>
</dbReference>
<sequence length="386" mass="45737">MGVDHVSMEAIASNPRKYLYPLWNRLSSGSYFPPPVKLVPIPKGDGKERMLGIPTIIDRVAQEVIKAELEVIVEPRFHPSSFGYRPHKSAHEALEQCAKNSWERWYVVDLDIKGFFDNIDHEKMMGILRKHTNKKHILLYCDRWLKTPMQDRVGGVQARMKGTPQGGVISPLLANLYLHEAFDQWISTTQPRIVFERYADDIVIHTRSMEQSHFILDKLKARLKSYSLELHPDKTKIVYCYRTARFHKEGKEIPVSFDFLGFTFKPRLCLKSNGEKFWGFRPAISKKSEKRILGELRKLKIHRWIYMNIHQVSQRLRAKVRGWLNYYGRFRKSELSWIFRHLNIRISKWARNKYKLKTYSKSYGWLKRMVKWYPNTSLHWEHGFTG</sequence>
<dbReference type="SUPFAM" id="SSF56672">
    <property type="entry name" value="DNA/RNA polymerases"/>
    <property type="match status" value="1"/>
</dbReference>
<dbReference type="InterPro" id="IPR013597">
    <property type="entry name" value="Mat_intron_G2"/>
</dbReference>
<keyword evidence="4" id="KW-0479">Metal-binding</keyword>
<dbReference type="GO" id="GO:0046872">
    <property type="term" value="F:metal ion binding"/>
    <property type="evidence" value="ECO:0007669"/>
    <property type="project" value="UniProtKB-KW"/>
</dbReference>
<evidence type="ECO:0000256" key="9">
    <source>
        <dbReference type="ARBA" id="ARBA00048173"/>
    </source>
</evidence>
<dbReference type="NCBIfam" id="TIGR04416">
    <property type="entry name" value="group_II_RT_mat"/>
    <property type="match status" value="1"/>
</dbReference>
<dbReference type="Pfam" id="PF00078">
    <property type="entry name" value="RVT_1"/>
    <property type="match status" value="1"/>
</dbReference>
<keyword evidence="2" id="KW-0808">Transferase</keyword>
<dbReference type="EMBL" id="AY075117">
    <property type="protein sequence ID" value="AAL78688.1"/>
    <property type="molecule type" value="Genomic_DNA"/>
</dbReference>
<keyword evidence="3" id="KW-0548">Nucleotidyltransferase</keyword>
<dbReference type="InterPro" id="IPR000477">
    <property type="entry name" value="RT_dom"/>
</dbReference>
<evidence type="ECO:0000256" key="2">
    <source>
        <dbReference type="ARBA" id="ARBA00022679"/>
    </source>
</evidence>
<keyword evidence="6" id="KW-0695">RNA-directed DNA polymerase</keyword>
<dbReference type="PROSITE" id="PS50878">
    <property type="entry name" value="RT_POL"/>
    <property type="match status" value="1"/>
</dbReference>
<feature type="domain" description="Reverse transcriptase" evidence="10">
    <location>
        <begin position="22"/>
        <end position="264"/>
    </location>
</feature>
<evidence type="ECO:0000256" key="5">
    <source>
        <dbReference type="ARBA" id="ARBA00022842"/>
    </source>
</evidence>
<comment type="similarity">
    <text evidence="8">Belongs to the bacterial reverse transcriptase family.</text>
</comment>
<dbReference type="PRINTS" id="PR00866">
    <property type="entry name" value="RNADNAPOLMS"/>
</dbReference>
<proteinExistence type="inferred from homology"/>
<dbReference type="InterPro" id="IPR000123">
    <property type="entry name" value="Reverse_transcriptase_msDNA"/>
</dbReference>
<dbReference type="PANTHER" id="PTHR34047:SF3">
    <property type="entry name" value="BLR2052 PROTEIN"/>
    <property type="match status" value="1"/>
</dbReference>
<comment type="catalytic activity">
    <reaction evidence="9">
        <text>DNA(n) + a 2'-deoxyribonucleoside 5'-triphosphate = DNA(n+1) + diphosphate</text>
        <dbReference type="Rhea" id="RHEA:22508"/>
        <dbReference type="Rhea" id="RHEA-COMP:17339"/>
        <dbReference type="Rhea" id="RHEA-COMP:17340"/>
        <dbReference type="ChEBI" id="CHEBI:33019"/>
        <dbReference type="ChEBI" id="CHEBI:61560"/>
        <dbReference type="ChEBI" id="CHEBI:173112"/>
        <dbReference type="EC" id="2.7.7.49"/>
    </reaction>
</comment>
<dbReference type="Pfam" id="PF08388">
    <property type="entry name" value="GIIM"/>
    <property type="match status" value="1"/>
</dbReference>
<evidence type="ECO:0000256" key="7">
    <source>
        <dbReference type="ARBA" id="ARBA00023118"/>
    </source>
</evidence>
<organism evidence="11">
    <name type="scientific">uncultured marine bacterium</name>
    <dbReference type="NCBI Taxonomy" id="56765"/>
    <lineage>
        <taxon>Bacteria</taxon>
        <taxon>environmental samples</taxon>
    </lineage>
</organism>
<evidence type="ECO:0000313" key="11">
    <source>
        <dbReference type="EMBL" id="AAL78688.1"/>
    </source>
</evidence>
<dbReference type="GO" id="GO:0003964">
    <property type="term" value="F:RNA-directed DNA polymerase activity"/>
    <property type="evidence" value="ECO:0007669"/>
    <property type="project" value="UniProtKB-KW"/>
</dbReference>
<keyword evidence="7" id="KW-0051">Antiviral defense</keyword>
<dbReference type="InterPro" id="IPR051083">
    <property type="entry name" value="GrpII_Intron_Splice-Mob/Def"/>
</dbReference>
<evidence type="ECO:0000256" key="8">
    <source>
        <dbReference type="ARBA" id="ARBA00034120"/>
    </source>
</evidence>
<evidence type="ECO:0000259" key="10">
    <source>
        <dbReference type="PROSITE" id="PS50878"/>
    </source>
</evidence>
<evidence type="ECO:0000256" key="3">
    <source>
        <dbReference type="ARBA" id="ARBA00022695"/>
    </source>
</evidence>
<keyword evidence="5" id="KW-0460">Magnesium</keyword>
<name>Q8RSV8_9BACT</name>
<dbReference type="AlphaFoldDB" id="Q8RSV8"/>